<evidence type="ECO:0000256" key="15">
    <source>
        <dbReference type="ARBA" id="ARBA00023211"/>
    </source>
</evidence>
<organism evidence="25 26">
    <name type="scientific">Trichophyton rubrum</name>
    <name type="common">Athlete's foot fungus</name>
    <name type="synonym">Epidermophyton rubrum</name>
    <dbReference type="NCBI Taxonomy" id="5551"/>
    <lineage>
        <taxon>Eukaryota</taxon>
        <taxon>Fungi</taxon>
        <taxon>Dikarya</taxon>
        <taxon>Ascomycota</taxon>
        <taxon>Pezizomycotina</taxon>
        <taxon>Eurotiomycetes</taxon>
        <taxon>Eurotiomycetidae</taxon>
        <taxon>Onygenales</taxon>
        <taxon>Arthrodermataceae</taxon>
        <taxon>Trichophyton</taxon>
    </lineage>
</organism>
<keyword evidence="7 23" id="KW-0812">Transmembrane</keyword>
<name>A0A178F131_TRIRU</name>
<dbReference type="GO" id="GO:0055085">
    <property type="term" value="P:transmembrane transport"/>
    <property type="evidence" value="ECO:0007669"/>
    <property type="project" value="InterPro"/>
</dbReference>
<keyword evidence="9" id="KW-0547">Nucleotide-binding</keyword>
<dbReference type="CDD" id="cd00515">
    <property type="entry name" value="HAM1"/>
    <property type="match status" value="1"/>
</dbReference>
<dbReference type="Gene3D" id="3.90.950.10">
    <property type="match status" value="1"/>
</dbReference>
<comment type="subcellular location">
    <subcellularLocation>
        <location evidence="2">Cytoplasm</location>
    </subcellularLocation>
    <subcellularLocation>
        <location evidence="1">Endomembrane system</location>
        <topology evidence="1">Multi-pass membrane protein</topology>
    </subcellularLocation>
</comment>
<evidence type="ECO:0000256" key="2">
    <source>
        <dbReference type="ARBA" id="ARBA00004496"/>
    </source>
</evidence>
<evidence type="ECO:0000256" key="13">
    <source>
        <dbReference type="ARBA" id="ARBA00023080"/>
    </source>
</evidence>
<keyword evidence="4" id="KW-0813">Transport</keyword>
<keyword evidence="6" id="KW-0762">Sugar transport</keyword>
<sequence>MNNSLTVCSLPPTSLSLVPPRRWTALPLFSRYARCQDTRSDLSNSTAQAGWGSLTCNYSLEEQPLQADDAAAQACSSPEGWTPFHLLQPTPDRTQNHGRCGDMSLPSSNDNQEIVGQSCQAANNHDSVGQAESSEGAAGASSSSPDIQVPASSSSNSSTIGDTPVLVQEIGETSSSSSLPLSLPIKPTLKRNRPAYSSQARPQAWRCAYPKCSSQKIFTRPCDLRKHYRRHSQRFYCRFPGCPHFGVGHEAAGASMTTPRASGKGRRLCGRRWFSSEKDRARHEAMHNPQIRCAWEGCNRVFSRLDNMKDHARRIHGVSSTAKNAPGLLLNGDEELAIGVEVDCPRADSRLLNHTNCPASQHSTMASPRLKTLHFVTGNVKKLAEAKGILGDIIELTSQAIDIPEIQGSLDEIARDKCQKAADAVGGPVLVEDSGLGFNALGGLPGPYIRHFYARLGNDGLYNLLAAYPDKSARAACTYAYSAGPGSEPLLFQGYTEGVIVPKRGSGGFAFDPIFEYQGHTYAEMSFEEKASSPDPRDSRLEDYQLLKMTVGKMHPSAGLASCSCLSASIFEERVMTTPYYRQNHPEQAWLDVSLKEDTAVYFRFPLLLNGIQFLFNALFAGLYVLCDALSTASDAESRKPRLAAIPPLLFVTLANNFGSQLGSAALAHVDYSALLISKSCMLVPVVILNVVLLQKQYPAHRYFLFLAVTFGLVLFTAPDSSIKERTYSYASWARGSLLLLSNLFLDGSTYIVLEHIGNHPHRYGALSGPYRMLILNITATTVTFTHLILPQVPLLRSLHLVKSKENLAAAFDFVGHHPAALYDIVKFATASALAQMLLYIIFREFSSLLQVQIRVVRKTLSMLLSLIWFRKCLAGRQLVGAILVFGAISLEASTQKGGASARKKRKTA</sequence>
<evidence type="ECO:0000259" key="24">
    <source>
        <dbReference type="PROSITE" id="PS50157"/>
    </source>
</evidence>
<evidence type="ECO:0000256" key="11">
    <source>
        <dbReference type="ARBA" id="ARBA00022842"/>
    </source>
</evidence>
<keyword evidence="11" id="KW-0460">Magnesium</keyword>
<protein>
    <recommendedName>
        <fullName evidence="17">XTP/dITP diphosphatase</fullName>
        <ecNumber evidence="17">3.6.1.66</ecNumber>
    </recommendedName>
</protein>
<dbReference type="GO" id="GO:0009117">
    <property type="term" value="P:nucleotide metabolic process"/>
    <property type="evidence" value="ECO:0007669"/>
    <property type="project" value="UniProtKB-KW"/>
</dbReference>
<dbReference type="AlphaFoldDB" id="A0A178F131"/>
<dbReference type="Proteomes" id="UP000243015">
    <property type="component" value="Unassembled WGS sequence"/>
</dbReference>
<evidence type="ECO:0000256" key="21">
    <source>
        <dbReference type="PROSITE-ProRule" id="PRU00042"/>
    </source>
</evidence>
<evidence type="ECO:0000256" key="8">
    <source>
        <dbReference type="ARBA" id="ARBA00022723"/>
    </source>
</evidence>
<dbReference type="PROSITE" id="PS50157">
    <property type="entry name" value="ZINC_FINGER_C2H2_2"/>
    <property type="match status" value="1"/>
</dbReference>
<keyword evidence="21" id="KW-0862">Zinc</keyword>
<dbReference type="InterPro" id="IPR002637">
    <property type="entry name" value="RdgB/HAM1"/>
</dbReference>
<keyword evidence="14 23" id="KW-0472">Membrane</keyword>
<evidence type="ECO:0000256" key="16">
    <source>
        <dbReference type="ARBA" id="ARBA00054940"/>
    </source>
</evidence>
<feature type="transmembrane region" description="Helical" evidence="23">
    <location>
        <begin position="614"/>
        <end position="631"/>
    </location>
</feature>
<feature type="transmembrane region" description="Helical" evidence="23">
    <location>
        <begin position="730"/>
        <end position="754"/>
    </location>
</feature>
<evidence type="ECO:0000313" key="25">
    <source>
        <dbReference type="EMBL" id="OAL65796.1"/>
    </source>
</evidence>
<evidence type="ECO:0000256" key="17">
    <source>
        <dbReference type="ARBA" id="ARBA00066468"/>
    </source>
</evidence>
<dbReference type="SUPFAM" id="SSF52972">
    <property type="entry name" value="ITPase-like"/>
    <property type="match status" value="1"/>
</dbReference>
<comment type="function">
    <text evidence="16">Pyrophosphatase that hydrolyzes the non-canonical purine nucleotides inosine triphosphate (ITP), deoxyinosine triphosphate (dITP) as well as 2'-deoxy-N-6-hydroxylaminopurine triphosphate (dHAPTP) and xanthosine 5'-triphosphate (XTP) to their respective monophosphate derivatives. The enzyme does not distinguish between the deoxy- and ribose forms. Probably excludes non-canonical purines from RNA and DNA precursor pools, thus preventing their incorporation into RNA and DNA and avoiding chromosomal lesions.</text>
</comment>
<dbReference type="FunFam" id="3.90.950.10:FF:000003">
    <property type="entry name" value="Inosine triphosphate pyrophosphatase"/>
    <property type="match status" value="1"/>
</dbReference>
<dbReference type="GO" id="GO:0009143">
    <property type="term" value="P:nucleoside triphosphate catabolic process"/>
    <property type="evidence" value="ECO:0007669"/>
    <property type="project" value="InterPro"/>
</dbReference>
<accession>A0A178F131</accession>
<evidence type="ECO:0000256" key="5">
    <source>
        <dbReference type="ARBA" id="ARBA00022490"/>
    </source>
</evidence>
<evidence type="ECO:0000256" key="22">
    <source>
        <dbReference type="SAM" id="MobiDB-lite"/>
    </source>
</evidence>
<dbReference type="InterPro" id="IPR013087">
    <property type="entry name" value="Znf_C2H2_type"/>
</dbReference>
<dbReference type="VEuPathDB" id="FungiDB:TERG_02154"/>
<comment type="caution">
    <text evidence="25">The sequence shown here is derived from an EMBL/GenBank/DDBJ whole genome shotgun (WGS) entry which is preliminary data.</text>
</comment>
<evidence type="ECO:0000256" key="9">
    <source>
        <dbReference type="ARBA" id="ARBA00022741"/>
    </source>
</evidence>
<feature type="transmembrane region" description="Helical" evidence="23">
    <location>
        <begin position="825"/>
        <end position="843"/>
    </location>
</feature>
<dbReference type="VEuPathDB" id="FungiDB:TERG_02152"/>
<keyword evidence="5" id="KW-0963">Cytoplasm</keyword>
<dbReference type="EC" id="3.6.1.66" evidence="17"/>
<dbReference type="GO" id="GO:0000166">
    <property type="term" value="F:nucleotide binding"/>
    <property type="evidence" value="ECO:0007669"/>
    <property type="project" value="UniProtKB-KW"/>
</dbReference>
<keyword evidence="12 23" id="KW-1133">Transmembrane helix</keyword>
<evidence type="ECO:0000256" key="7">
    <source>
        <dbReference type="ARBA" id="ARBA00022692"/>
    </source>
</evidence>
<evidence type="ECO:0000256" key="19">
    <source>
        <dbReference type="ARBA" id="ARBA00093255"/>
    </source>
</evidence>
<evidence type="ECO:0000256" key="20">
    <source>
        <dbReference type="ARBA" id="ARBA00093271"/>
    </source>
</evidence>
<keyword evidence="21" id="KW-0863">Zinc-finger</keyword>
<dbReference type="InterPro" id="IPR029001">
    <property type="entry name" value="ITPase-like_fam"/>
</dbReference>
<keyword evidence="8" id="KW-0479">Metal-binding</keyword>
<evidence type="ECO:0000256" key="6">
    <source>
        <dbReference type="ARBA" id="ARBA00022597"/>
    </source>
</evidence>
<proteinExistence type="inferred from homology"/>
<evidence type="ECO:0000256" key="3">
    <source>
        <dbReference type="ARBA" id="ARBA00008023"/>
    </source>
</evidence>
<dbReference type="PANTHER" id="PTHR11067">
    <property type="entry name" value="INOSINE TRIPHOSPHATE PYROPHOSPHATASE/HAM1 PROTEIN"/>
    <property type="match status" value="1"/>
</dbReference>
<feature type="region of interest" description="Disordered" evidence="22">
    <location>
        <begin position="124"/>
        <end position="160"/>
    </location>
</feature>
<comment type="catalytic activity">
    <reaction evidence="18">
        <text>ITP + H2O = IMP + diphosphate + H(+)</text>
        <dbReference type="Rhea" id="RHEA:29399"/>
        <dbReference type="ChEBI" id="CHEBI:15377"/>
        <dbReference type="ChEBI" id="CHEBI:15378"/>
        <dbReference type="ChEBI" id="CHEBI:33019"/>
        <dbReference type="ChEBI" id="CHEBI:58053"/>
        <dbReference type="ChEBI" id="CHEBI:61402"/>
        <dbReference type="EC" id="3.6.1.66"/>
    </reaction>
    <physiologicalReaction direction="left-to-right" evidence="18">
        <dbReference type="Rhea" id="RHEA:29400"/>
    </physiologicalReaction>
</comment>
<keyword evidence="15" id="KW-0464">Manganese</keyword>
<reference evidence="25 26" key="1">
    <citation type="submission" date="2016-05" db="EMBL/GenBank/DDBJ databases">
        <title>Genome sequencing of Trichophyton rubrum CMCC(F)T1i isolated from hair.</title>
        <authorList>
            <person name="Zhan P."/>
            <person name="Tao Y."/>
            <person name="Liu W."/>
        </authorList>
    </citation>
    <scope>NUCLEOTIDE SEQUENCE [LARGE SCALE GENOMIC DNA]</scope>
    <source>
        <strain evidence="26">CMCC(F)T1i</strain>
    </source>
</reference>
<dbReference type="EMBL" id="LHPM01000013">
    <property type="protein sequence ID" value="OAL65796.1"/>
    <property type="molecule type" value="Genomic_DNA"/>
</dbReference>
<dbReference type="VEuPathDB" id="FungiDB:TERG_02153"/>
<keyword evidence="10" id="KW-0378">Hydrolase</keyword>
<keyword evidence="13" id="KW-0546">Nucleotide metabolism</keyword>
<comment type="catalytic activity">
    <reaction evidence="20">
        <text>N(6)-hydroxy-dATP + H2O = N(6)-hydroxy-dAMP + diphosphate + H(+)</text>
        <dbReference type="Rhea" id="RHEA:83971"/>
        <dbReference type="ChEBI" id="CHEBI:15377"/>
        <dbReference type="ChEBI" id="CHEBI:15378"/>
        <dbReference type="ChEBI" id="CHEBI:33019"/>
        <dbReference type="ChEBI" id="CHEBI:233529"/>
        <dbReference type="ChEBI" id="CHEBI:233530"/>
    </reaction>
    <physiologicalReaction direction="left-to-right" evidence="20">
        <dbReference type="Rhea" id="RHEA:83972"/>
    </physiologicalReaction>
</comment>
<evidence type="ECO:0000313" key="26">
    <source>
        <dbReference type="Proteomes" id="UP000243015"/>
    </source>
</evidence>
<dbReference type="GO" id="GO:0008270">
    <property type="term" value="F:zinc ion binding"/>
    <property type="evidence" value="ECO:0007669"/>
    <property type="project" value="UniProtKB-KW"/>
</dbReference>
<dbReference type="GO" id="GO:0005737">
    <property type="term" value="C:cytoplasm"/>
    <property type="evidence" value="ECO:0007669"/>
    <property type="project" value="UniProtKB-SubCell"/>
</dbReference>
<feature type="transmembrane region" description="Helical" evidence="23">
    <location>
        <begin position="774"/>
        <end position="793"/>
    </location>
</feature>
<dbReference type="Pfam" id="PF01725">
    <property type="entry name" value="Ham1p_like"/>
    <property type="match status" value="1"/>
</dbReference>
<dbReference type="GO" id="GO:0012505">
    <property type="term" value="C:endomembrane system"/>
    <property type="evidence" value="ECO:0007669"/>
    <property type="project" value="UniProtKB-SubCell"/>
</dbReference>
<dbReference type="SUPFAM" id="SSF57667">
    <property type="entry name" value="beta-beta-alpha zinc fingers"/>
    <property type="match status" value="1"/>
</dbReference>
<evidence type="ECO:0000256" key="12">
    <source>
        <dbReference type="ARBA" id="ARBA00022989"/>
    </source>
</evidence>
<feature type="transmembrane region" description="Helical" evidence="23">
    <location>
        <begin position="643"/>
        <end position="660"/>
    </location>
</feature>
<dbReference type="InterPro" id="IPR013657">
    <property type="entry name" value="SCL35B1-4/HUT1"/>
</dbReference>
<comment type="catalytic activity">
    <reaction evidence="19">
        <text>dITP + H2O = dIMP + diphosphate + H(+)</text>
        <dbReference type="Rhea" id="RHEA:28342"/>
        <dbReference type="ChEBI" id="CHEBI:15377"/>
        <dbReference type="ChEBI" id="CHEBI:15378"/>
        <dbReference type="ChEBI" id="CHEBI:33019"/>
        <dbReference type="ChEBI" id="CHEBI:61194"/>
        <dbReference type="ChEBI" id="CHEBI:61382"/>
        <dbReference type="EC" id="3.6.1.66"/>
    </reaction>
    <physiologicalReaction direction="left-to-right" evidence="19">
        <dbReference type="Rhea" id="RHEA:28343"/>
    </physiologicalReaction>
</comment>
<evidence type="ECO:0000256" key="4">
    <source>
        <dbReference type="ARBA" id="ARBA00022448"/>
    </source>
</evidence>
<dbReference type="PANTHER" id="PTHR11067:SF9">
    <property type="entry name" value="INOSINE TRIPHOSPHATE PYROPHOSPHATASE"/>
    <property type="match status" value="1"/>
</dbReference>
<dbReference type="Gene3D" id="3.30.160.60">
    <property type="entry name" value="Classic Zinc Finger"/>
    <property type="match status" value="1"/>
</dbReference>
<dbReference type="Pfam" id="PF08449">
    <property type="entry name" value="UAA"/>
    <property type="match status" value="1"/>
</dbReference>
<comment type="similarity">
    <text evidence="3">Belongs to the HAM1 NTPase family.</text>
</comment>
<feature type="region of interest" description="Disordered" evidence="22">
    <location>
        <begin position="86"/>
        <end position="111"/>
    </location>
</feature>
<dbReference type="PROSITE" id="PS00028">
    <property type="entry name" value="ZINC_FINGER_C2H2_1"/>
    <property type="match status" value="1"/>
</dbReference>
<feature type="domain" description="C2H2-type" evidence="24">
    <location>
        <begin position="291"/>
        <end position="316"/>
    </location>
</feature>
<dbReference type="SMART" id="SM00355">
    <property type="entry name" value="ZnF_C2H2"/>
    <property type="match status" value="2"/>
</dbReference>
<feature type="compositionally biased region" description="Low complexity" evidence="22">
    <location>
        <begin position="131"/>
        <end position="144"/>
    </location>
</feature>
<feature type="transmembrane region" description="Helical" evidence="23">
    <location>
        <begin position="700"/>
        <end position="718"/>
    </location>
</feature>
<feature type="transmembrane region" description="Helical" evidence="23">
    <location>
        <begin position="672"/>
        <end position="693"/>
    </location>
</feature>
<evidence type="ECO:0000256" key="18">
    <source>
        <dbReference type="ARBA" id="ARBA00093218"/>
    </source>
</evidence>
<evidence type="ECO:0000256" key="23">
    <source>
        <dbReference type="SAM" id="Phobius"/>
    </source>
</evidence>
<evidence type="ECO:0000256" key="14">
    <source>
        <dbReference type="ARBA" id="ARBA00023136"/>
    </source>
</evidence>
<dbReference type="GO" id="GO:0036220">
    <property type="term" value="F:ITP diphosphatase activity"/>
    <property type="evidence" value="ECO:0007669"/>
    <property type="project" value="UniProtKB-EC"/>
</dbReference>
<evidence type="ECO:0000256" key="1">
    <source>
        <dbReference type="ARBA" id="ARBA00004127"/>
    </source>
</evidence>
<evidence type="ECO:0000256" key="10">
    <source>
        <dbReference type="ARBA" id="ARBA00022801"/>
    </source>
</evidence>
<dbReference type="InterPro" id="IPR036236">
    <property type="entry name" value="Znf_C2H2_sf"/>
</dbReference>
<gene>
    <name evidence="25" type="ORF">A7C99_2896</name>
</gene>